<dbReference type="EMBL" id="VMRJ01000009">
    <property type="protein sequence ID" value="TVT36796.1"/>
    <property type="molecule type" value="Genomic_DNA"/>
</dbReference>
<dbReference type="AlphaFoldDB" id="A0A558BJX5"/>
<name>A0A558BJX5_9BACT</name>
<proteinExistence type="predicted"/>
<dbReference type="Proteomes" id="UP000317624">
    <property type="component" value="Unassembled WGS sequence"/>
</dbReference>
<evidence type="ECO:0000313" key="1">
    <source>
        <dbReference type="EMBL" id="TVT36796.1"/>
    </source>
</evidence>
<sequence>MKATKTTRPALRIPAARLARLPATATARKEAAAAAWEVAAQAREDARQQLLAPTPEFEAAPRLTMLPGGLHWSAQRPVPGVGAKVDVYQGGHRDLVTVLGYCHAAGFLGLVTEPYHPGSAKARRMHPRARCVFAHQLAQAA</sequence>
<reference evidence="1 2" key="1">
    <citation type="submission" date="2019-07" db="EMBL/GenBank/DDBJ databases">
        <title>Hymenobacter sp. straun FUR1 Genome sequencing and assembly.</title>
        <authorList>
            <person name="Chhetri G."/>
        </authorList>
    </citation>
    <scope>NUCLEOTIDE SEQUENCE [LARGE SCALE GENOMIC DNA]</scope>
    <source>
        <strain evidence="1 2">Fur1</strain>
    </source>
</reference>
<organism evidence="1 2">
    <name type="scientific">Hymenobacter setariae</name>
    <dbReference type="NCBI Taxonomy" id="2594794"/>
    <lineage>
        <taxon>Bacteria</taxon>
        <taxon>Pseudomonadati</taxon>
        <taxon>Bacteroidota</taxon>
        <taxon>Cytophagia</taxon>
        <taxon>Cytophagales</taxon>
        <taxon>Hymenobacteraceae</taxon>
        <taxon>Hymenobacter</taxon>
    </lineage>
</organism>
<evidence type="ECO:0000313" key="2">
    <source>
        <dbReference type="Proteomes" id="UP000317624"/>
    </source>
</evidence>
<dbReference type="OrthoDB" id="886212at2"/>
<accession>A0A558BJX5</accession>
<gene>
    <name evidence="1" type="ORF">FNT36_25115</name>
</gene>
<protein>
    <submittedName>
        <fullName evidence="1">Uncharacterized protein</fullName>
    </submittedName>
</protein>
<keyword evidence="2" id="KW-1185">Reference proteome</keyword>
<dbReference type="RefSeq" id="WP_144853499.1">
    <property type="nucleotide sequence ID" value="NZ_VMRJ01000009.1"/>
</dbReference>
<comment type="caution">
    <text evidence="1">The sequence shown here is derived from an EMBL/GenBank/DDBJ whole genome shotgun (WGS) entry which is preliminary data.</text>
</comment>